<dbReference type="Proteomes" id="UP001289615">
    <property type="component" value="Unassembled WGS sequence"/>
</dbReference>
<dbReference type="RefSeq" id="WP_322611736.1">
    <property type="nucleotide sequence ID" value="NZ_JAXLNX010000012.1"/>
</dbReference>
<gene>
    <name evidence="1" type="ORF">U6C28_15340</name>
</gene>
<reference evidence="1 2" key="1">
    <citation type="submission" date="2023-12" db="EMBL/GenBank/DDBJ databases">
        <title>Genome comparison identifies genes involved in endophytic behavior of Lysinibacillus irui and provides insights into its role as a plant-growth promoting bacterium.</title>
        <authorList>
            <person name="Hilario S."/>
            <person name="Matos I."/>
            <person name="Goncalves M.F.M."/>
            <person name="Pardo C.A."/>
            <person name="Santos M.J."/>
        </authorList>
    </citation>
    <scope>NUCLEOTIDE SEQUENCE [LARGE SCALE GENOMIC DNA]</scope>
    <source>
        <strain evidence="1 2">B3</strain>
    </source>
</reference>
<dbReference type="EMBL" id="JAXUIA010000012">
    <property type="protein sequence ID" value="MEA0977682.1"/>
    <property type="molecule type" value="Genomic_DNA"/>
</dbReference>
<organism evidence="1 2">
    <name type="scientific">Lysinibacillus irui</name>
    <dbReference type="NCBI Taxonomy" id="2998077"/>
    <lineage>
        <taxon>Bacteria</taxon>
        <taxon>Bacillati</taxon>
        <taxon>Bacillota</taxon>
        <taxon>Bacilli</taxon>
        <taxon>Bacillales</taxon>
        <taxon>Bacillaceae</taxon>
        <taxon>Lysinibacillus</taxon>
    </lineage>
</organism>
<name>A0ABU5NNS7_9BACI</name>
<comment type="caution">
    <text evidence="1">The sequence shown here is derived from an EMBL/GenBank/DDBJ whole genome shotgun (WGS) entry which is preliminary data.</text>
</comment>
<keyword evidence="2" id="KW-1185">Reference proteome</keyword>
<protein>
    <submittedName>
        <fullName evidence="1">Uncharacterized protein</fullName>
    </submittedName>
</protein>
<proteinExistence type="predicted"/>
<accession>A0ABU5NNS7</accession>
<evidence type="ECO:0000313" key="1">
    <source>
        <dbReference type="EMBL" id="MEA0977682.1"/>
    </source>
</evidence>
<sequence length="122" mass="14418">MSMVTYIGLNFPVEINDDYTEEDVNITYVFSESEDRQIVKNQHFTTLFVYELETKGDHIWDMHNDKKILSPHNFSKGDYCEIYICWNGEEAEDSKKKLDLKLAQLPVEQVEIYEKCLITLKN</sequence>
<evidence type="ECO:0000313" key="2">
    <source>
        <dbReference type="Proteomes" id="UP001289615"/>
    </source>
</evidence>